<proteinExistence type="predicted"/>
<dbReference type="KEGG" id="fuv:JR347_10475"/>
<dbReference type="EMBL" id="CP070608">
    <property type="protein sequence ID" value="QSE96040.1"/>
    <property type="molecule type" value="Genomic_DNA"/>
</dbReference>
<dbReference type="Gene3D" id="3.30.530.20">
    <property type="match status" value="1"/>
</dbReference>
<organism evidence="1 2">
    <name type="scientific">Fulvivirga lutea</name>
    <dbReference type="NCBI Taxonomy" id="2810512"/>
    <lineage>
        <taxon>Bacteria</taxon>
        <taxon>Pseudomonadati</taxon>
        <taxon>Bacteroidota</taxon>
        <taxon>Cytophagia</taxon>
        <taxon>Cytophagales</taxon>
        <taxon>Fulvivirgaceae</taxon>
        <taxon>Fulvivirga</taxon>
    </lineage>
</organism>
<evidence type="ECO:0000313" key="2">
    <source>
        <dbReference type="Proteomes" id="UP000662783"/>
    </source>
</evidence>
<name>A0A974ZZG1_9BACT</name>
<evidence type="ECO:0000313" key="1">
    <source>
        <dbReference type="EMBL" id="QSE96040.1"/>
    </source>
</evidence>
<accession>A0A974ZZG1</accession>
<reference evidence="1" key="1">
    <citation type="submission" date="2021-02" db="EMBL/GenBank/DDBJ databases">
        <title>Fulvivirga sp. S481 isolated from sea water.</title>
        <authorList>
            <person name="Bae S.S."/>
            <person name="Baek K."/>
        </authorList>
    </citation>
    <scope>NUCLEOTIDE SEQUENCE</scope>
    <source>
        <strain evidence="1">S481</strain>
    </source>
</reference>
<keyword evidence="2" id="KW-1185">Reference proteome</keyword>
<sequence>MKVYTLKTKQFLPISISEAWDFFSSPRNLKDITPSHMRFDIKYISGSEKMYAGQIIRYKLQPVPGVPVSWTTEITHVNEPHFFVDEQRFGPYSLWHHQHRFKEVDGGVEMEDEVNYAIPLGWLGQLANWLFVGKKVKAIFDYRFKVLEERFN</sequence>
<dbReference type="CDD" id="cd07820">
    <property type="entry name" value="SRPBCC_3"/>
    <property type="match status" value="1"/>
</dbReference>
<dbReference type="RefSeq" id="WP_205720553.1">
    <property type="nucleotide sequence ID" value="NZ_CP070608.1"/>
</dbReference>
<dbReference type="AlphaFoldDB" id="A0A974ZZG1"/>
<dbReference type="SUPFAM" id="SSF55961">
    <property type="entry name" value="Bet v1-like"/>
    <property type="match status" value="1"/>
</dbReference>
<protein>
    <submittedName>
        <fullName evidence="1">SRPBCC family protein</fullName>
    </submittedName>
</protein>
<dbReference type="InterPro" id="IPR023393">
    <property type="entry name" value="START-like_dom_sf"/>
</dbReference>
<gene>
    <name evidence="1" type="ORF">JR347_10475</name>
</gene>
<dbReference type="Proteomes" id="UP000662783">
    <property type="component" value="Chromosome"/>
</dbReference>